<evidence type="ECO:0000313" key="9">
    <source>
        <dbReference type="RefSeq" id="XP_027199762.1"/>
    </source>
</evidence>
<dbReference type="Pfam" id="PF00850">
    <property type="entry name" value="Hist_deacetyl"/>
    <property type="match status" value="2"/>
</dbReference>
<sequence length="914" mass="105049">MDDIRQQATGGGGGNGDEPSSINKSTIHNAETYQRSYNHLINEQADDDIFHKTFESKAKSNESDQIDNKDDIVDDNDDQRKKTGLIYYDDCIEHYCLWDDNYEENPRRYLRTMERLFEQGLLDECLRLKPRKANENEIQLVHSSEYIRRIEQICSLMDPEQLEQESSRFDAVYFTPSSYDCALYASGSVLELCDSLMSNRIRNGMAIVRPPGHHAMNSEACGYCIFNNVAIAARYCQEKYHLKRILIIDWDVHHGQATQQTFYKDPNVFYVSIHRYEQGSFWPELIESNYNFCGESSGRGFNMNIPLNQTGLTDTDYLSIWHNLLLPVFYEFDPELILVSAGYDSAIGCPEGEMLLTPAVYSHFTHYLMGLADGKLGIILEGGYCIESLADSVVCTVQTLIGQPPIPLNMKYPINQSVIESILNVITVHQSNWSSLCIQKTFDRHDPHIDDIEEQAIRKRHYPTLEYCGLVDLLDKRPETYPTRDCYPKHSEEDGKKLQKIIEILRQNIQEKTIHYDQNRRTCLIRSSDQSNRHSAPQTHPERPNRIRYLWRLLKTEKILDKCFVLNNNDNNRLVTDQELTSCHSMDAIEKISRTKQMDYKELREYEQQFDSIYFTQDSFLVAKSSIGSLLKVVDCVLRNECLNGFACIRPPGHHAKRSEPAGFCLFNQIAIAARYALEKYRLRRILIVDWDIHHGDGTQDIVADDERILFISLHRYDNGDFYPENIQASNYRTGKRNIINIPWSNGQMGDREYLTAFFNIVMPVAYNFNPELVLVSSGFDAAENDPIGDYHLTPAVYGHMTHLLCSLANGKIILSLEGGYHLRSIANSALECIRVLLGETPKSLSSSSSKSTTTTLINNDDDDNNNNNGDDQNQKQWKLDTNAIDTIRNVIDYHSDYWPCFVFNVDLAKNTID</sequence>
<proteinExistence type="inferred from homology"/>
<feature type="region of interest" description="Disordered" evidence="6">
    <location>
        <begin position="843"/>
        <end position="877"/>
    </location>
</feature>
<dbReference type="OrthoDB" id="424012at2759"/>
<dbReference type="FunFam" id="3.40.800.20:FF:000005">
    <property type="entry name" value="histone deacetylase 6"/>
    <property type="match status" value="1"/>
</dbReference>
<feature type="compositionally biased region" description="Low complexity" evidence="6">
    <location>
        <begin position="843"/>
        <end position="859"/>
    </location>
</feature>
<evidence type="ECO:0000256" key="3">
    <source>
        <dbReference type="ARBA" id="ARBA00022801"/>
    </source>
</evidence>
<reference evidence="9" key="1">
    <citation type="submission" date="2025-08" db="UniProtKB">
        <authorList>
            <consortium name="RefSeq"/>
        </authorList>
    </citation>
    <scope>IDENTIFICATION</scope>
    <source>
        <strain evidence="9">Airmid</strain>
    </source>
</reference>
<evidence type="ECO:0000256" key="2">
    <source>
        <dbReference type="ARBA" id="ARBA00007738"/>
    </source>
</evidence>
<dbReference type="FunCoup" id="A0A6P6Y2N6">
    <property type="interactions" value="922"/>
</dbReference>
<keyword evidence="4" id="KW-0539">Nucleus</keyword>
<evidence type="ECO:0000256" key="4">
    <source>
        <dbReference type="ARBA" id="ARBA00023242"/>
    </source>
</evidence>
<evidence type="ECO:0000259" key="7">
    <source>
        <dbReference type="Pfam" id="PF00850"/>
    </source>
</evidence>
<accession>A0A6P6Y2N6</accession>
<dbReference type="RefSeq" id="XP_027199762.1">
    <property type="nucleotide sequence ID" value="XM_027343961.1"/>
</dbReference>
<dbReference type="InterPro" id="IPR000286">
    <property type="entry name" value="HDACs"/>
</dbReference>
<protein>
    <submittedName>
        <fullName evidence="9">Histone deacetylase 6-like</fullName>
    </submittedName>
</protein>
<dbReference type="SUPFAM" id="SSF52768">
    <property type="entry name" value="Arginase/deacetylase"/>
    <property type="match status" value="2"/>
</dbReference>
<keyword evidence="8" id="KW-1185">Reference proteome</keyword>
<dbReference type="Proteomes" id="UP000515146">
    <property type="component" value="Unplaced"/>
</dbReference>
<feature type="region of interest" description="Disordered" evidence="6">
    <location>
        <begin position="1"/>
        <end position="29"/>
    </location>
</feature>
<dbReference type="PANTHER" id="PTHR10625:SF38">
    <property type="entry name" value="HISTONE DEACETYLASE 6, ISOFORM G"/>
    <property type="match status" value="1"/>
</dbReference>
<feature type="domain" description="Histone deacetylase" evidence="7">
    <location>
        <begin position="540"/>
        <end position="836"/>
    </location>
</feature>
<feature type="compositionally biased region" description="Polar residues" evidence="6">
    <location>
        <begin position="18"/>
        <end position="29"/>
    </location>
</feature>
<dbReference type="OMA" id="VTNGFAM"/>
<organism evidence="8 9">
    <name type="scientific">Dermatophagoides pteronyssinus</name>
    <name type="common">European house dust mite</name>
    <dbReference type="NCBI Taxonomy" id="6956"/>
    <lineage>
        <taxon>Eukaryota</taxon>
        <taxon>Metazoa</taxon>
        <taxon>Ecdysozoa</taxon>
        <taxon>Arthropoda</taxon>
        <taxon>Chelicerata</taxon>
        <taxon>Arachnida</taxon>
        <taxon>Acari</taxon>
        <taxon>Acariformes</taxon>
        <taxon>Sarcoptiformes</taxon>
        <taxon>Astigmata</taxon>
        <taxon>Psoroptidia</taxon>
        <taxon>Analgoidea</taxon>
        <taxon>Pyroglyphidae</taxon>
        <taxon>Dermatophagoidinae</taxon>
        <taxon>Dermatophagoides</taxon>
    </lineage>
</organism>
<dbReference type="AlphaFoldDB" id="A0A6P6Y2N6"/>
<gene>
    <name evidence="9" type="primary">LOC113793885</name>
</gene>
<keyword evidence="3" id="KW-0378">Hydrolase</keyword>
<dbReference type="InParanoid" id="A0A6P6Y2N6"/>
<dbReference type="Gene3D" id="3.40.800.20">
    <property type="entry name" value="Histone deacetylase domain"/>
    <property type="match status" value="2"/>
</dbReference>
<dbReference type="GO" id="GO:0040029">
    <property type="term" value="P:epigenetic regulation of gene expression"/>
    <property type="evidence" value="ECO:0007669"/>
    <property type="project" value="TreeGrafter"/>
</dbReference>
<dbReference type="CDD" id="cd10002">
    <property type="entry name" value="HDAC10_HDAC6-dom1"/>
    <property type="match status" value="1"/>
</dbReference>
<feature type="domain" description="Histone deacetylase" evidence="7">
    <location>
        <begin position="104"/>
        <end position="398"/>
    </location>
</feature>
<dbReference type="GO" id="GO:0141221">
    <property type="term" value="F:histone deacetylase activity, hydrolytic mechanism"/>
    <property type="evidence" value="ECO:0007669"/>
    <property type="project" value="UniProtKB-EC"/>
</dbReference>
<dbReference type="CTD" id="10013"/>
<evidence type="ECO:0000256" key="5">
    <source>
        <dbReference type="ARBA" id="ARBA00048287"/>
    </source>
</evidence>
<dbReference type="InterPro" id="IPR037138">
    <property type="entry name" value="His_deacetylse_dom_sf"/>
</dbReference>
<comment type="catalytic activity">
    <reaction evidence="5">
        <text>N(6)-acetyl-L-lysyl-[histone] + H2O = L-lysyl-[histone] + acetate</text>
        <dbReference type="Rhea" id="RHEA:58196"/>
        <dbReference type="Rhea" id="RHEA-COMP:9845"/>
        <dbReference type="Rhea" id="RHEA-COMP:11338"/>
        <dbReference type="ChEBI" id="CHEBI:15377"/>
        <dbReference type="ChEBI" id="CHEBI:29969"/>
        <dbReference type="ChEBI" id="CHEBI:30089"/>
        <dbReference type="ChEBI" id="CHEBI:61930"/>
        <dbReference type="EC" id="3.5.1.98"/>
    </reaction>
</comment>
<comment type="subcellular location">
    <subcellularLocation>
        <location evidence="1">Nucleus</location>
    </subcellularLocation>
</comment>
<dbReference type="InterPro" id="IPR023801">
    <property type="entry name" value="His_deacetylse_dom"/>
</dbReference>
<comment type="similarity">
    <text evidence="2">Belongs to the histone deacetylase family. HD type 2 subfamily.</text>
</comment>
<dbReference type="InterPro" id="IPR023696">
    <property type="entry name" value="Ureohydrolase_dom_sf"/>
</dbReference>
<evidence type="ECO:0000313" key="8">
    <source>
        <dbReference type="Proteomes" id="UP000515146"/>
    </source>
</evidence>
<evidence type="ECO:0000256" key="1">
    <source>
        <dbReference type="ARBA" id="ARBA00004123"/>
    </source>
</evidence>
<dbReference type="PANTHER" id="PTHR10625">
    <property type="entry name" value="HISTONE DEACETYLASE HDAC1-RELATED"/>
    <property type="match status" value="1"/>
</dbReference>
<evidence type="ECO:0000256" key="6">
    <source>
        <dbReference type="SAM" id="MobiDB-lite"/>
    </source>
</evidence>
<name>A0A6P6Y2N6_DERPT</name>
<dbReference type="GO" id="GO:0000118">
    <property type="term" value="C:histone deacetylase complex"/>
    <property type="evidence" value="ECO:0007669"/>
    <property type="project" value="TreeGrafter"/>
</dbReference>
<dbReference type="PRINTS" id="PR01270">
    <property type="entry name" value="HDASUPER"/>
</dbReference>
<dbReference type="KEGG" id="dpte:113793885"/>